<evidence type="ECO:0000256" key="4">
    <source>
        <dbReference type="PIRNR" id="PIRNR028729"/>
    </source>
</evidence>
<comment type="subunit">
    <text evidence="4">Part of a SCF (SKP1-cullin-F-box) protein ligase complex.</text>
</comment>
<dbReference type="EMBL" id="SWLB01000009">
    <property type="protein sequence ID" value="KAF3334151.1"/>
    <property type="molecule type" value="Genomic_DNA"/>
</dbReference>
<accession>A0A833VCP0</accession>
<dbReference type="InterPro" id="IPR036296">
    <property type="entry name" value="SKP1-like_dim_sf"/>
</dbReference>
<dbReference type="PIRSF" id="PIRSF028729">
    <property type="entry name" value="E3_ubiquit_lig_SCF_Skp"/>
    <property type="match status" value="1"/>
</dbReference>
<comment type="pathway">
    <text evidence="1 4">Protein modification; protein ubiquitination.</text>
</comment>
<dbReference type="PANTHER" id="PTHR11165">
    <property type="entry name" value="SKP1"/>
    <property type="match status" value="1"/>
</dbReference>
<feature type="domain" description="SKP1 component dimerisation" evidence="5">
    <location>
        <begin position="125"/>
        <end position="171"/>
    </location>
</feature>
<comment type="similarity">
    <text evidence="2 4">Belongs to the SKP1 family.</text>
</comment>
<evidence type="ECO:0000256" key="2">
    <source>
        <dbReference type="ARBA" id="ARBA00009993"/>
    </source>
</evidence>
<comment type="caution">
    <text evidence="7">The sequence shown here is derived from an EMBL/GenBank/DDBJ whole genome shotgun (WGS) entry which is preliminary data.</text>
</comment>
<dbReference type="FunFam" id="3.30.710.10:FF:000026">
    <property type="entry name" value="E3 ubiquitin ligase complex SCF subunit"/>
    <property type="match status" value="1"/>
</dbReference>
<keyword evidence="8" id="KW-1185">Reference proteome</keyword>
<dbReference type="Pfam" id="PF03931">
    <property type="entry name" value="Skp1_POZ"/>
    <property type="match status" value="1"/>
</dbReference>
<dbReference type="UniPathway" id="UPA00143"/>
<dbReference type="SUPFAM" id="SSF54695">
    <property type="entry name" value="POZ domain"/>
    <property type="match status" value="1"/>
</dbReference>
<organism evidence="7 8">
    <name type="scientific">Carex littledalei</name>
    <dbReference type="NCBI Taxonomy" id="544730"/>
    <lineage>
        <taxon>Eukaryota</taxon>
        <taxon>Viridiplantae</taxon>
        <taxon>Streptophyta</taxon>
        <taxon>Embryophyta</taxon>
        <taxon>Tracheophyta</taxon>
        <taxon>Spermatophyta</taxon>
        <taxon>Magnoliopsida</taxon>
        <taxon>Liliopsida</taxon>
        <taxon>Poales</taxon>
        <taxon>Cyperaceae</taxon>
        <taxon>Cyperoideae</taxon>
        <taxon>Cariceae</taxon>
        <taxon>Carex</taxon>
        <taxon>Carex subgen. Euthyceras</taxon>
    </lineage>
</organism>
<evidence type="ECO:0000259" key="6">
    <source>
        <dbReference type="Pfam" id="PF03931"/>
    </source>
</evidence>
<proteinExistence type="inferred from homology"/>
<dbReference type="InterPro" id="IPR016897">
    <property type="entry name" value="SKP1"/>
</dbReference>
<evidence type="ECO:0000256" key="3">
    <source>
        <dbReference type="ARBA" id="ARBA00022786"/>
    </source>
</evidence>
<dbReference type="SUPFAM" id="SSF81382">
    <property type="entry name" value="Skp1 dimerisation domain-like"/>
    <property type="match status" value="1"/>
</dbReference>
<reference evidence="7" key="1">
    <citation type="submission" date="2020-01" db="EMBL/GenBank/DDBJ databases">
        <title>Genome sequence of Kobresia littledalei, the first chromosome-level genome in the family Cyperaceae.</title>
        <authorList>
            <person name="Qu G."/>
        </authorList>
    </citation>
    <scope>NUCLEOTIDE SEQUENCE</scope>
    <source>
        <strain evidence="7">C.B.Clarke</strain>
        <tissue evidence="7">Leaf</tissue>
    </source>
</reference>
<dbReference type="InterPro" id="IPR011333">
    <property type="entry name" value="SKP1/BTB/POZ_sf"/>
</dbReference>
<comment type="function">
    <text evidence="4">Involved in ubiquitination and subsequent proteasomal degradation of target proteins. Together with CUL1, RBX1 and a F-box protein, it forms a SCF E3 ubiquitin ligase complex. The functional specificity of this complex depends on the type of F-box protein. In the SCF complex, it serves as an adapter that links the F-box protein to CUL1.</text>
</comment>
<gene>
    <name evidence="7" type="ORF">FCM35_KLT20755</name>
</gene>
<evidence type="ECO:0000256" key="1">
    <source>
        <dbReference type="ARBA" id="ARBA00004906"/>
    </source>
</evidence>
<sequence>MSDSTTSKMITLKSSEGVVFVVPETVVMQSKTICHVIEDFSTITFIPLPNVRAPTLAMVIEYCKKHVEAADVSKIEMTEDGSRPMPASTRISDKELRNWDMQFVDVDKDMLYDLIMAADYLHIEGLLDAACQKVADMITGKNPEMIRQIFNIKNDFTPKEEEEISCENLWAFG</sequence>
<dbReference type="SMART" id="SM00512">
    <property type="entry name" value="Skp1"/>
    <property type="match status" value="1"/>
</dbReference>
<dbReference type="InterPro" id="IPR016072">
    <property type="entry name" value="Skp1_comp_dimer"/>
</dbReference>
<evidence type="ECO:0000259" key="5">
    <source>
        <dbReference type="Pfam" id="PF01466"/>
    </source>
</evidence>
<protein>
    <recommendedName>
        <fullName evidence="4">SKP1-like protein</fullName>
    </recommendedName>
</protein>
<dbReference type="GO" id="GO:0016567">
    <property type="term" value="P:protein ubiquitination"/>
    <property type="evidence" value="ECO:0007669"/>
    <property type="project" value="UniProtKB-UniRule"/>
</dbReference>
<name>A0A833VCP0_9POAL</name>
<dbReference type="Gene3D" id="3.30.710.10">
    <property type="entry name" value="Potassium Channel Kv1.1, Chain A"/>
    <property type="match status" value="1"/>
</dbReference>
<dbReference type="Pfam" id="PF01466">
    <property type="entry name" value="Skp1"/>
    <property type="match status" value="1"/>
</dbReference>
<dbReference type="GO" id="GO:0009867">
    <property type="term" value="P:jasmonic acid mediated signaling pathway"/>
    <property type="evidence" value="ECO:0007669"/>
    <property type="project" value="UniProtKB-ARBA"/>
</dbReference>
<dbReference type="CDD" id="cd18322">
    <property type="entry name" value="BTB_POZ_SKP1"/>
    <property type="match status" value="1"/>
</dbReference>
<keyword evidence="3 4" id="KW-0833">Ubl conjugation pathway</keyword>
<dbReference type="OrthoDB" id="7827685at2759"/>
<dbReference type="GO" id="GO:0006511">
    <property type="term" value="P:ubiquitin-dependent protein catabolic process"/>
    <property type="evidence" value="ECO:0007669"/>
    <property type="project" value="InterPro"/>
</dbReference>
<dbReference type="InterPro" id="IPR001232">
    <property type="entry name" value="SKP1-like"/>
</dbReference>
<dbReference type="AlphaFoldDB" id="A0A833VCP0"/>
<dbReference type="Proteomes" id="UP000623129">
    <property type="component" value="Unassembled WGS sequence"/>
</dbReference>
<dbReference type="InterPro" id="IPR016073">
    <property type="entry name" value="Skp1_comp_POZ"/>
</dbReference>
<feature type="domain" description="SKP1 component POZ" evidence="6">
    <location>
        <begin position="8"/>
        <end position="67"/>
    </location>
</feature>
<evidence type="ECO:0000313" key="8">
    <source>
        <dbReference type="Proteomes" id="UP000623129"/>
    </source>
</evidence>
<evidence type="ECO:0000313" key="7">
    <source>
        <dbReference type="EMBL" id="KAF3334151.1"/>
    </source>
</evidence>